<sequence length="194" mass="21319">MGNYISHQSAKGTGKVILPDGSVHEFDQPLAVAELMLEHPQQIVVEFHSLAAGNKPAPLPADTMLEMEKVYLMLPMKRGKVAAALSSDEARRIVTRAKSVLSSGSLLSSSRFLPLFARICPAGIGTGEEAELLLHKKNKETLVEKPELEFLAEMVDIRSEFLCLSKQASGKGWKPTLDTIEEKGGERKVPHWLF</sequence>
<dbReference type="AlphaFoldDB" id="A0A1U8AC95"/>
<protein>
    <submittedName>
        <fullName evidence="2">Uncharacterized protein LOC104598806</fullName>
    </submittedName>
</protein>
<dbReference type="eggNOG" id="ENOG502S304">
    <property type="taxonomic scope" value="Eukaryota"/>
</dbReference>
<dbReference type="Pfam" id="PF14009">
    <property type="entry name" value="PADRE"/>
    <property type="match status" value="1"/>
</dbReference>
<dbReference type="STRING" id="4432.A0A1U8AC95"/>
<name>A0A1U8AC95_NELNU</name>
<dbReference type="PANTHER" id="PTHR33052">
    <property type="entry name" value="DUF4228 DOMAIN PROTEIN-RELATED"/>
    <property type="match status" value="1"/>
</dbReference>
<dbReference type="Proteomes" id="UP000189703">
    <property type="component" value="Unplaced"/>
</dbReference>
<dbReference type="InterPro" id="IPR025322">
    <property type="entry name" value="PADRE_dom"/>
</dbReference>
<dbReference type="RefSeq" id="XP_010259338.1">
    <property type="nucleotide sequence ID" value="XM_010261036.2"/>
</dbReference>
<reference evidence="2" key="1">
    <citation type="submission" date="2025-08" db="UniProtKB">
        <authorList>
            <consortium name="RefSeq"/>
        </authorList>
    </citation>
    <scope>IDENTIFICATION</scope>
</reference>
<dbReference type="FunCoup" id="A0A1U8AC95">
    <property type="interactions" value="285"/>
</dbReference>
<organism evidence="1 2">
    <name type="scientific">Nelumbo nucifera</name>
    <name type="common">Sacred lotus</name>
    <dbReference type="NCBI Taxonomy" id="4432"/>
    <lineage>
        <taxon>Eukaryota</taxon>
        <taxon>Viridiplantae</taxon>
        <taxon>Streptophyta</taxon>
        <taxon>Embryophyta</taxon>
        <taxon>Tracheophyta</taxon>
        <taxon>Spermatophyta</taxon>
        <taxon>Magnoliopsida</taxon>
        <taxon>Proteales</taxon>
        <taxon>Nelumbonaceae</taxon>
        <taxon>Nelumbo</taxon>
    </lineage>
</organism>
<accession>A0A1U8AC95</accession>
<gene>
    <name evidence="2" type="primary">LOC104598806</name>
</gene>
<dbReference type="OMA" id="KTPHWLF"/>
<keyword evidence="1" id="KW-1185">Reference proteome</keyword>
<evidence type="ECO:0000313" key="1">
    <source>
        <dbReference type="Proteomes" id="UP000189703"/>
    </source>
</evidence>
<dbReference type="KEGG" id="nnu:104598806"/>
<dbReference type="GeneID" id="104598806"/>
<evidence type="ECO:0000313" key="2">
    <source>
        <dbReference type="RefSeq" id="XP_010259338.1"/>
    </source>
</evidence>
<dbReference type="OrthoDB" id="1921976at2759"/>
<proteinExistence type="predicted"/>